<keyword evidence="6" id="KW-1003">Cell membrane</keyword>
<evidence type="ECO:0000256" key="6">
    <source>
        <dbReference type="ARBA" id="ARBA00022475"/>
    </source>
</evidence>
<proteinExistence type="inferred from homology"/>
<evidence type="ECO:0000256" key="10">
    <source>
        <dbReference type="ARBA" id="ARBA00022949"/>
    </source>
</evidence>
<dbReference type="PANTHER" id="PTHR46180">
    <property type="entry name" value="VINCULIN"/>
    <property type="match status" value="1"/>
</dbReference>
<dbReference type="InterPro" id="IPR036723">
    <property type="entry name" value="Alpha-catenin/vinculin-like_sf"/>
</dbReference>
<dbReference type="InterPro" id="IPR000633">
    <property type="entry name" value="Vinculin_CS"/>
</dbReference>
<keyword evidence="10" id="KW-0965">Cell junction</keyword>
<evidence type="ECO:0000256" key="5">
    <source>
        <dbReference type="ARBA" id="ARBA00014125"/>
    </source>
</evidence>
<gene>
    <name evidence="15" type="ORF">L596_004265</name>
</gene>
<dbReference type="GO" id="GO:0007155">
    <property type="term" value="P:cell adhesion"/>
    <property type="evidence" value="ECO:0007669"/>
    <property type="project" value="UniProtKB-KW"/>
</dbReference>
<comment type="caution">
    <text evidence="15">The sequence shown here is derived from an EMBL/GenBank/DDBJ whole genome shotgun (WGS) entry which is preliminary data.</text>
</comment>
<name>A0A4U8UYT2_STECR</name>
<evidence type="ECO:0000313" key="15">
    <source>
        <dbReference type="EMBL" id="TMS37307.1"/>
    </source>
</evidence>
<evidence type="ECO:0000256" key="2">
    <source>
        <dbReference type="ARBA" id="ARBA00004413"/>
    </source>
</evidence>
<dbReference type="Gene3D" id="1.20.120.230">
    <property type="entry name" value="Alpha-catenin/vinculin-like"/>
    <property type="match status" value="4"/>
</dbReference>
<dbReference type="GO" id="GO:0005886">
    <property type="term" value="C:plasma membrane"/>
    <property type="evidence" value="ECO:0007669"/>
    <property type="project" value="UniProtKB-SubCell"/>
</dbReference>
<keyword evidence="16" id="KW-1185">Reference proteome</keyword>
<feature type="compositionally biased region" description="Pro residues" evidence="14">
    <location>
        <begin position="909"/>
        <end position="930"/>
    </location>
</feature>
<dbReference type="PROSITE" id="PS00664">
    <property type="entry name" value="VINCULIN_2"/>
    <property type="match status" value="2"/>
</dbReference>
<evidence type="ECO:0000256" key="8">
    <source>
        <dbReference type="ARBA" id="ARBA00022737"/>
    </source>
</evidence>
<evidence type="ECO:0000256" key="3">
    <source>
        <dbReference type="ARBA" id="ARBA00004536"/>
    </source>
</evidence>
<dbReference type="GO" id="GO:0005198">
    <property type="term" value="F:structural molecule activity"/>
    <property type="evidence" value="ECO:0007669"/>
    <property type="project" value="InterPro"/>
</dbReference>
<evidence type="ECO:0000256" key="4">
    <source>
        <dbReference type="ARBA" id="ARBA00008376"/>
    </source>
</evidence>
<reference evidence="15 16" key="1">
    <citation type="journal article" date="2015" name="Genome Biol.">
        <title>Comparative genomics of Steinernema reveals deeply conserved gene regulatory networks.</title>
        <authorList>
            <person name="Dillman A.R."/>
            <person name="Macchietto M."/>
            <person name="Porter C.F."/>
            <person name="Rogers A."/>
            <person name="Williams B."/>
            <person name="Antoshechkin I."/>
            <person name="Lee M.M."/>
            <person name="Goodwin Z."/>
            <person name="Lu X."/>
            <person name="Lewis E.E."/>
            <person name="Goodrich-Blair H."/>
            <person name="Stock S.P."/>
            <person name="Adams B.J."/>
            <person name="Sternberg P.W."/>
            <person name="Mortazavi A."/>
        </authorList>
    </citation>
    <scope>NUCLEOTIDE SEQUENCE [LARGE SCALE GENOMIC DNA]</scope>
    <source>
        <strain evidence="15 16">ALL</strain>
    </source>
</reference>
<accession>A0A4U8UYT2</accession>
<dbReference type="AlphaFoldDB" id="A0A4U8UYT2"/>
<keyword evidence="7" id="KW-0963">Cytoplasm</keyword>
<dbReference type="InterPro" id="IPR017997">
    <property type="entry name" value="Vinculin"/>
</dbReference>
<dbReference type="Proteomes" id="UP000298663">
    <property type="component" value="Chromosome X"/>
</dbReference>
<evidence type="ECO:0000256" key="13">
    <source>
        <dbReference type="ARBA" id="ARBA00023212"/>
    </source>
</evidence>
<feature type="region of interest" description="Disordered" evidence="14">
    <location>
        <begin position="907"/>
        <end position="937"/>
    </location>
</feature>
<keyword evidence="13" id="KW-0206">Cytoskeleton</keyword>
<keyword evidence="9" id="KW-0130">Cell adhesion</keyword>
<organism evidence="15 16">
    <name type="scientific">Steinernema carpocapsae</name>
    <name type="common">Entomopathogenic nematode</name>
    <dbReference type="NCBI Taxonomy" id="34508"/>
    <lineage>
        <taxon>Eukaryota</taxon>
        <taxon>Metazoa</taxon>
        <taxon>Ecdysozoa</taxon>
        <taxon>Nematoda</taxon>
        <taxon>Chromadorea</taxon>
        <taxon>Rhabditida</taxon>
        <taxon>Tylenchina</taxon>
        <taxon>Panagrolaimomorpha</taxon>
        <taxon>Strongyloidoidea</taxon>
        <taxon>Steinernematidae</taxon>
        <taxon>Steinernema</taxon>
    </lineage>
</organism>
<keyword evidence="11" id="KW-0472">Membrane</keyword>
<dbReference type="Pfam" id="PF01044">
    <property type="entry name" value="Vinculin"/>
    <property type="match status" value="1"/>
</dbReference>
<dbReference type="FunFam" id="1.20.120.230:FF:000010">
    <property type="entry name" value="Vinculin a"/>
    <property type="match status" value="1"/>
</dbReference>
<evidence type="ECO:0000313" key="16">
    <source>
        <dbReference type="Proteomes" id="UP000298663"/>
    </source>
</evidence>
<comment type="similarity">
    <text evidence="4">Belongs to the vinculin/alpha-catenin family.</text>
</comment>
<protein>
    <recommendedName>
        <fullName evidence="5">Vinculin</fullName>
    </recommendedName>
</protein>
<keyword evidence="8" id="KW-0677">Repeat</keyword>
<dbReference type="GO" id="GO:0051015">
    <property type="term" value="F:actin filament binding"/>
    <property type="evidence" value="ECO:0007669"/>
    <property type="project" value="InterPro"/>
</dbReference>
<evidence type="ECO:0000256" key="14">
    <source>
        <dbReference type="SAM" id="MobiDB-lite"/>
    </source>
</evidence>
<dbReference type="PRINTS" id="PR00806">
    <property type="entry name" value="VINCULIN"/>
</dbReference>
<dbReference type="InterPro" id="IPR006077">
    <property type="entry name" value="Vinculin/catenin"/>
</dbReference>
<dbReference type="Gene3D" id="1.20.120.810">
    <property type="entry name" value="Vinculin, Vh2 four-helix bundle"/>
    <property type="match status" value="2"/>
</dbReference>
<evidence type="ECO:0000256" key="1">
    <source>
        <dbReference type="ARBA" id="ARBA00004245"/>
    </source>
</evidence>
<evidence type="ECO:0000256" key="11">
    <source>
        <dbReference type="ARBA" id="ARBA00023136"/>
    </source>
</evidence>
<evidence type="ECO:0000256" key="7">
    <source>
        <dbReference type="ARBA" id="ARBA00022490"/>
    </source>
</evidence>
<reference evidence="15 16" key="2">
    <citation type="journal article" date="2019" name="G3 (Bethesda)">
        <title>Hybrid Assembly of the Genome of the Entomopathogenic Nematode Steinernema carpocapsae Identifies the X-Chromosome.</title>
        <authorList>
            <person name="Serra L."/>
            <person name="Macchietto M."/>
            <person name="Macias-Munoz A."/>
            <person name="McGill C.J."/>
            <person name="Rodriguez I.M."/>
            <person name="Rodriguez B."/>
            <person name="Murad R."/>
            <person name="Mortazavi A."/>
        </authorList>
    </citation>
    <scope>NUCLEOTIDE SEQUENCE [LARGE SCALE GENOMIC DNA]</scope>
    <source>
        <strain evidence="15 16">ALL</strain>
    </source>
</reference>
<sequence length="1122" mass="124639">MRSALHSIISFNRLIKQSNVKRRNKRQWEQGSGQYLSTNIWTKLSNTAHLACLSFLHLALSVAEKAAQSSKEEPPLRHGFSEVPLNGTASLSRASSRHSLPEFIFPDTIQQRVTADDCPVCQLLMPRGPNGCVRRLLWLSVSFVYSSHVSRLVILHEEAEDGNAMPDLTRPVGAVSRAVDNLIKVGYDTCHSSDDKILQQDMPPALQRVETSSRLLEDACQMLKGDPYSGPARKKLIEGARGILQGTSALLLCFDESEVRKIIRGCRKVLDYLTVAEVIESMDDLAQFVQDITPWLTRVSKDIDAREKELTHAVHREILVRCMDNVKVLSPIMICAMKIFIQINDEGQKGLHEAAENRNYLAQRMTSEINEIIRVLQLTTYDEDEWDSDNVTVMRKALSAAQSLLTAALDWLGNPRDRPGAIGEKAIRRICDYSEKIAARALPEDSSVIRRAVSDIMSMADAICELRTQGRYDNQGLAASCAQKLKELVGTKEIDGVLPGVITRTERFGGAHPAHTLGGRLEQALRWLENPHIDDNGLGLQAIKSMLDEARNLADTLNPADRNTLLGICSDIDRLASQLADLERRGLGNSPEAHALRAQLRDKLRELADFMKRVLTDKVVEDFADITTPLKQFVDAVYAPPHAPNREGNLEDRGRNLENHSSRCTSTALLVAKCGPCKNKRTVEALIDTAHQVNAMTPQVINAGRIRLHNNTESADQHFDNLRRTYADALNRLRSHVDDAIDTADFVYASENAMRRYTNKCEDAIRVNEAQQMVDNTSQIARLGNRVLMAAKNEADNSEEPAFVQRVNNAAQQLHSDAPSMPFSICPPMVNDAKQVAMNTRDQGNVGNWRNSNDHLLNSVRNVGSAISGVSGGPPSHHQSALSLLESVAAKAPSPPTVHNRYIIREDIPAPPRPPPPVEISPPPRPPPPPEIDEEEETRAFWERYPLPTASSQPILSAAHNLHQELRQWSSQENEIVAAAKRMAILMAKLSQLVRGEGGTKKDLIDCAKEIADSSEEVTRLAVQLARQCTDIRMRMALLQVCERIPTIATQLKILSTVKATMLGSQGSEEDEEAMQQLVLNAQNLMQSVKATVRAAEAASIKIRTNSGLRLRWIRKPMWSNF</sequence>
<dbReference type="SUPFAM" id="SSF47220">
    <property type="entry name" value="alpha-catenin/vinculin-like"/>
    <property type="match status" value="6"/>
</dbReference>
<comment type="subcellular location">
    <subcellularLocation>
        <location evidence="3">Cell junction</location>
        <location evidence="3">Adherens junction</location>
    </subcellularLocation>
    <subcellularLocation>
        <location evidence="2">Cell membrane</location>
        <topology evidence="2">Peripheral membrane protein</topology>
        <orientation evidence="2">Cytoplasmic side</orientation>
    </subcellularLocation>
    <subcellularLocation>
        <location evidence="1">Cytoplasm</location>
        <location evidence="1">Cytoskeleton</location>
    </subcellularLocation>
</comment>
<dbReference type="OrthoDB" id="29742at2759"/>
<evidence type="ECO:0000256" key="9">
    <source>
        <dbReference type="ARBA" id="ARBA00022889"/>
    </source>
</evidence>
<evidence type="ECO:0000256" key="12">
    <source>
        <dbReference type="ARBA" id="ARBA00023203"/>
    </source>
</evidence>
<dbReference type="GO" id="GO:0015629">
    <property type="term" value="C:actin cytoskeleton"/>
    <property type="evidence" value="ECO:0007669"/>
    <property type="project" value="InterPro"/>
</dbReference>
<keyword evidence="12" id="KW-0009">Actin-binding</keyword>
<dbReference type="EMBL" id="CM016762">
    <property type="protein sequence ID" value="TMS37307.1"/>
    <property type="molecule type" value="Genomic_DNA"/>
</dbReference>
<dbReference type="EMBL" id="AZBU02000001">
    <property type="protein sequence ID" value="TMS37307.1"/>
    <property type="molecule type" value="Genomic_DNA"/>
</dbReference>
<dbReference type="GO" id="GO:0005912">
    <property type="term" value="C:adherens junction"/>
    <property type="evidence" value="ECO:0007669"/>
    <property type="project" value="UniProtKB-SubCell"/>
</dbReference>